<dbReference type="Pfam" id="PF00730">
    <property type="entry name" value="HhH-GPD"/>
    <property type="match status" value="1"/>
</dbReference>
<dbReference type="InterPro" id="IPR003265">
    <property type="entry name" value="HhH-GPD_domain"/>
</dbReference>
<evidence type="ECO:0000256" key="10">
    <source>
        <dbReference type="ARBA" id="ARBA00023004"/>
    </source>
</evidence>
<evidence type="ECO:0000313" key="16">
    <source>
        <dbReference type="EMBL" id="CEN32082.1"/>
    </source>
</evidence>
<evidence type="ECO:0000259" key="15">
    <source>
        <dbReference type="SMART" id="SM00478"/>
    </source>
</evidence>
<dbReference type="FunFam" id="1.10.340.30:FF:000002">
    <property type="entry name" value="Adenine DNA glycosylase"/>
    <property type="match status" value="1"/>
</dbReference>
<evidence type="ECO:0000256" key="8">
    <source>
        <dbReference type="ARBA" id="ARBA00022763"/>
    </source>
</evidence>
<dbReference type="AlphaFoldDB" id="A0A0H5BWJ0"/>
<dbReference type="RefSeq" id="WP_281263982.1">
    <property type="nucleotide sequence ID" value="NZ_LN774881.1"/>
</dbReference>
<dbReference type="SUPFAM" id="SSF55811">
    <property type="entry name" value="Nudix"/>
    <property type="match status" value="1"/>
</dbReference>
<accession>A0A0H5BWJ0</accession>
<keyword evidence="17" id="KW-1185">Reference proteome</keyword>
<dbReference type="GO" id="GO:0006284">
    <property type="term" value="P:base-excision repair"/>
    <property type="evidence" value="ECO:0007669"/>
    <property type="project" value="UniProtKB-UniRule"/>
</dbReference>
<evidence type="ECO:0000256" key="6">
    <source>
        <dbReference type="ARBA" id="ARBA00022485"/>
    </source>
</evidence>
<dbReference type="EC" id="3.2.2.31" evidence="4 14"/>
<dbReference type="GO" id="GO:0051539">
    <property type="term" value="F:4 iron, 4 sulfur cluster binding"/>
    <property type="evidence" value="ECO:0007669"/>
    <property type="project" value="UniProtKB-UniRule"/>
</dbReference>
<evidence type="ECO:0000256" key="4">
    <source>
        <dbReference type="ARBA" id="ARBA00012045"/>
    </source>
</evidence>
<evidence type="ECO:0000256" key="2">
    <source>
        <dbReference type="ARBA" id="ARBA00002933"/>
    </source>
</evidence>
<evidence type="ECO:0000313" key="17">
    <source>
        <dbReference type="Proteomes" id="UP000242753"/>
    </source>
</evidence>
<keyword evidence="6" id="KW-0004">4Fe-4S</keyword>
<dbReference type="GO" id="GO:0046872">
    <property type="term" value="F:metal ion binding"/>
    <property type="evidence" value="ECO:0007669"/>
    <property type="project" value="UniProtKB-UniRule"/>
</dbReference>
<evidence type="ECO:0000256" key="9">
    <source>
        <dbReference type="ARBA" id="ARBA00022801"/>
    </source>
</evidence>
<dbReference type="PANTHER" id="PTHR42944">
    <property type="entry name" value="ADENINE DNA GLYCOSYLASE"/>
    <property type="match status" value="1"/>
</dbReference>
<evidence type="ECO:0000256" key="3">
    <source>
        <dbReference type="ARBA" id="ARBA00008343"/>
    </source>
</evidence>
<evidence type="ECO:0000256" key="11">
    <source>
        <dbReference type="ARBA" id="ARBA00023014"/>
    </source>
</evidence>
<comment type="cofactor">
    <cofactor evidence="14">
        <name>[4Fe-4S] cluster</name>
        <dbReference type="ChEBI" id="CHEBI:49883"/>
    </cofactor>
    <text evidence="14">Binds 1 [4Fe-4S] cluster.</text>
</comment>
<keyword evidence="12" id="KW-0234">DNA repair</keyword>
<dbReference type="InterPro" id="IPR029119">
    <property type="entry name" value="MutY_C"/>
</dbReference>
<dbReference type="GO" id="GO:0006298">
    <property type="term" value="P:mismatch repair"/>
    <property type="evidence" value="ECO:0007669"/>
    <property type="project" value="TreeGrafter"/>
</dbReference>
<dbReference type="EMBL" id="LN774881">
    <property type="protein sequence ID" value="CEN32082.1"/>
    <property type="molecule type" value="Genomic_DNA"/>
</dbReference>
<dbReference type="InterPro" id="IPR023170">
    <property type="entry name" value="HhH_base_excis_C"/>
</dbReference>
<feature type="domain" description="HhH-GPD" evidence="15">
    <location>
        <begin position="41"/>
        <end position="192"/>
    </location>
</feature>
<dbReference type="InterPro" id="IPR005760">
    <property type="entry name" value="A/G_AdeGlyc_MutY"/>
</dbReference>
<keyword evidence="8 14" id="KW-0227">DNA damage</keyword>
<dbReference type="GO" id="GO:0035485">
    <property type="term" value="F:adenine/guanine mispair binding"/>
    <property type="evidence" value="ECO:0007669"/>
    <property type="project" value="TreeGrafter"/>
</dbReference>
<gene>
    <name evidence="16" type="primary">mutY</name>
    <name evidence="16" type="ORF">WEOB_127</name>
</gene>
<proteinExistence type="inferred from homology"/>
<dbReference type="CDD" id="cd00056">
    <property type="entry name" value="ENDO3c"/>
    <property type="match status" value="1"/>
</dbReference>
<evidence type="ECO:0000256" key="14">
    <source>
        <dbReference type="RuleBase" id="RU365096"/>
    </source>
</evidence>
<dbReference type="Gene3D" id="1.10.1670.10">
    <property type="entry name" value="Helix-hairpin-Helix base-excision DNA repair enzymes (C-terminal)"/>
    <property type="match status" value="1"/>
</dbReference>
<dbReference type="PANTHER" id="PTHR42944:SF1">
    <property type="entry name" value="ADENINE DNA GLYCOSYLASE"/>
    <property type="match status" value="1"/>
</dbReference>
<organism evidence="16 17">
    <name type="scientific">Candidatus Westeberhardia cardiocondylae</name>
    <dbReference type="NCBI Taxonomy" id="1594731"/>
    <lineage>
        <taxon>Bacteria</taxon>
        <taxon>Pseudomonadati</taxon>
        <taxon>Pseudomonadota</taxon>
        <taxon>Gammaproteobacteria</taxon>
        <taxon>Enterobacterales</taxon>
        <taxon>Enterobacteriaceae</taxon>
        <taxon>ant endosymbionts</taxon>
        <taxon>Candidatus Westeberhardia</taxon>
    </lineage>
</organism>
<dbReference type="SMART" id="SM00478">
    <property type="entry name" value="ENDO3c"/>
    <property type="match status" value="1"/>
</dbReference>
<dbReference type="Gene3D" id="1.10.340.30">
    <property type="entry name" value="Hypothetical protein, domain 2"/>
    <property type="match status" value="1"/>
</dbReference>
<evidence type="ECO:0000256" key="13">
    <source>
        <dbReference type="ARBA" id="ARBA00023295"/>
    </source>
</evidence>
<dbReference type="GO" id="GO:0032357">
    <property type="term" value="F:oxidized purine DNA binding"/>
    <property type="evidence" value="ECO:0007669"/>
    <property type="project" value="TreeGrafter"/>
</dbReference>
<dbReference type="STRING" id="1594731.WEOB_127"/>
<keyword evidence="10 14" id="KW-0408">Iron</keyword>
<evidence type="ECO:0000256" key="7">
    <source>
        <dbReference type="ARBA" id="ARBA00022723"/>
    </source>
</evidence>
<keyword evidence="13 14" id="KW-0326">Glycosidase</keyword>
<dbReference type="PATRIC" id="fig|1594731.3.peg.116"/>
<comment type="function">
    <text evidence="2">Adenine glycosylase active on G-A mispairs. MutY also corrects error-prone DNA synthesis past GO lesions which are due to the oxidatively damaged form of guanine: 7,8-dihydro-8-oxoguanine (8-oxo-dGTP).</text>
</comment>
<dbReference type="GO" id="GO:0000701">
    <property type="term" value="F:purine-specific mismatch base pair DNA N-glycosylase activity"/>
    <property type="evidence" value="ECO:0007669"/>
    <property type="project" value="UniProtKB-EC"/>
</dbReference>
<keyword evidence="9" id="KW-0378">Hydrolase</keyword>
<dbReference type="Pfam" id="PF14815">
    <property type="entry name" value="NUDIX_4"/>
    <property type="match status" value="1"/>
</dbReference>
<dbReference type="SUPFAM" id="SSF48150">
    <property type="entry name" value="DNA-glycosylase"/>
    <property type="match status" value="1"/>
</dbReference>
<reference evidence="17" key="1">
    <citation type="submission" date="2015-01" db="EMBL/GenBank/DDBJ databases">
        <authorList>
            <person name="Manzano-Marin A."/>
            <person name="Manzano-Marin A."/>
        </authorList>
    </citation>
    <scope>NUCLEOTIDE SEQUENCE [LARGE SCALE GENOMIC DNA]</scope>
    <source>
        <strain evidence="17">obscurior</strain>
    </source>
</reference>
<dbReference type="GO" id="GO:0034039">
    <property type="term" value="F:8-oxo-7,8-dihydroguanine DNA N-glycosylase activity"/>
    <property type="evidence" value="ECO:0007669"/>
    <property type="project" value="TreeGrafter"/>
</dbReference>
<protein>
    <recommendedName>
        <fullName evidence="5 14">Adenine DNA glycosylase</fullName>
        <ecNumber evidence="4 14">3.2.2.31</ecNumber>
    </recommendedName>
</protein>
<dbReference type="Gene3D" id="3.90.79.10">
    <property type="entry name" value="Nucleoside Triphosphate Pyrophosphohydrolase"/>
    <property type="match status" value="1"/>
</dbReference>
<evidence type="ECO:0000256" key="1">
    <source>
        <dbReference type="ARBA" id="ARBA00000843"/>
    </source>
</evidence>
<keyword evidence="11" id="KW-0411">Iron-sulfur</keyword>
<keyword evidence="7" id="KW-0479">Metal-binding</keyword>
<comment type="similarity">
    <text evidence="3 14">Belongs to the Nth/MutY family.</text>
</comment>
<name>A0A0H5BWJ0_9ENTR</name>
<dbReference type="NCBIfam" id="TIGR01084">
    <property type="entry name" value="mutY"/>
    <property type="match status" value="1"/>
</dbReference>
<dbReference type="CDD" id="cd03431">
    <property type="entry name" value="NUDIX_DNA_Glycosylase_C-MutY"/>
    <property type="match status" value="1"/>
</dbReference>
<dbReference type="KEGG" id="wca:WEOB_127"/>
<dbReference type="InterPro" id="IPR015797">
    <property type="entry name" value="NUDIX_hydrolase-like_dom_sf"/>
</dbReference>
<sequence>MKNISLLFVEKILFWSKNNGREFLPWRLNRTAYRVWVSEIMLQQTRVKTVIPYFSKFMHRFPTISRLAESMLDDVLCLWSGLGYYARARNLHCTAKIIKKYYFGKFPAIFDVVIGFPGIGRSTAGAILSLAFNQCYSVLDSNVKRVLVRYYNISCSDNKKVFEKKLWKLIDHLMPIKYVAEFNQAMMDFGSLVCTSSNPKCFFCPVNNLCKSYVNQSFDSCFEKKKKVLNIKEIWYCMLQTDNMVWLEKREISGVWGGLYSFPEFSSFRDLFFWEKYYGFKVNSCKIMKSIRHIFSHFVLKIFPIWLKISYNVYIAKGFDRKGIWYDFSDPQNIGLSSPIIYLLSKILKENIN</sequence>
<dbReference type="InterPro" id="IPR011257">
    <property type="entry name" value="DNA_glycosylase"/>
</dbReference>
<dbReference type="Proteomes" id="UP000242753">
    <property type="component" value="Chromosome I"/>
</dbReference>
<dbReference type="InterPro" id="IPR004035">
    <property type="entry name" value="Endouclease-III_FeS-bd_BS"/>
</dbReference>
<comment type="catalytic activity">
    <reaction evidence="1 14">
        <text>Hydrolyzes free adenine bases from 7,8-dihydro-8-oxoguanine:adenine mismatched double-stranded DNA, leaving an apurinic site.</text>
        <dbReference type="EC" id="3.2.2.31"/>
    </reaction>
</comment>
<evidence type="ECO:0000256" key="5">
    <source>
        <dbReference type="ARBA" id="ARBA00022023"/>
    </source>
</evidence>
<dbReference type="InterPro" id="IPR044298">
    <property type="entry name" value="MIG/MutY"/>
</dbReference>
<dbReference type="PROSITE" id="PS00764">
    <property type="entry name" value="ENDONUCLEASE_III_1"/>
    <property type="match status" value="1"/>
</dbReference>
<evidence type="ECO:0000256" key="12">
    <source>
        <dbReference type="ARBA" id="ARBA00023204"/>
    </source>
</evidence>